<dbReference type="KEGG" id="amt:Amet_2102"/>
<gene>
    <name evidence="1" type="ordered locus">Amet_2102</name>
</gene>
<dbReference type="eggNOG" id="ENOG502ZP6T">
    <property type="taxonomic scope" value="Bacteria"/>
</dbReference>
<dbReference type="RefSeq" id="WP_012063242.1">
    <property type="nucleotide sequence ID" value="NC_009633.1"/>
</dbReference>
<dbReference type="Proteomes" id="UP000001572">
    <property type="component" value="Chromosome"/>
</dbReference>
<dbReference type="STRING" id="293826.Amet_2102"/>
<organism evidence="1 2">
    <name type="scientific">Alkaliphilus metalliredigens (strain QYMF)</name>
    <dbReference type="NCBI Taxonomy" id="293826"/>
    <lineage>
        <taxon>Bacteria</taxon>
        <taxon>Bacillati</taxon>
        <taxon>Bacillota</taxon>
        <taxon>Clostridia</taxon>
        <taxon>Peptostreptococcales</taxon>
        <taxon>Natronincolaceae</taxon>
        <taxon>Alkaliphilus</taxon>
    </lineage>
</organism>
<dbReference type="EMBL" id="CP000724">
    <property type="protein sequence ID" value="ABR48262.1"/>
    <property type="molecule type" value="Genomic_DNA"/>
</dbReference>
<sequence>MKLSEEKINRIILCILLIASIGYHRYMSVYEEISFDKSEAMTVLQETWRPLQEFNNDSIVNEMNNIIFLPEYIEDKSDLIAFFSTAMPERLAEQFFENLIVEDTKHGLTVNQSAHFPTIYDEDSYIFKAYIRKSRGMEEAELVIQEMGPVGGGYRRRNYYRKNENDEWTYHYFEGAGWTFYPIDKE</sequence>
<dbReference type="OrthoDB" id="1954576at2"/>
<reference evidence="2" key="1">
    <citation type="journal article" date="2016" name="Genome Announc.">
        <title>Complete genome sequence of Alkaliphilus metalliredigens strain QYMF, an alkaliphilic and metal-reducing bacterium isolated from borax-contaminated leachate ponds.</title>
        <authorList>
            <person name="Hwang C."/>
            <person name="Copeland A."/>
            <person name="Lucas S."/>
            <person name="Lapidus A."/>
            <person name="Barry K."/>
            <person name="Detter J.C."/>
            <person name="Glavina Del Rio T."/>
            <person name="Hammon N."/>
            <person name="Israni S."/>
            <person name="Dalin E."/>
            <person name="Tice H."/>
            <person name="Pitluck S."/>
            <person name="Chertkov O."/>
            <person name="Brettin T."/>
            <person name="Bruce D."/>
            <person name="Han C."/>
            <person name="Schmutz J."/>
            <person name="Larimer F."/>
            <person name="Land M.L."/>
            <person name="Hauser L."/>
            <person name="Kyrpides N."/>
            <person name="Mikhailova N."/>
            <person name="Ye Q."/>
            <person name="Zhou J."/>
            <person name="Richardson P."/>
            <person name="Fields M.W."/>
        </authorList>
    </citation>
    <scope>NUCLEOTIDE SEQUENCE [LARGE SCALE GENOMIC DNA]</scope>
    <source>
        <strain evidence="2">QYMF</strain>
    </source>
</reference>
<name>A6TPZ4_ALKMQ</name>
<dbReference type="HOGENOM" id="CLU_1451594_0_0_9"/>
<accession>A6TPZ4</accession>
<keyword evidence="2" id="KW-1185">Reference proteome</keyword>
<evidence type="ECO:0000313" key="1">
    <source>
        <dbReference type="EMBL" id="ABR48262.1"/>
    </source>
</evidence>
<proteinExistence type="predicted"/>
<protein>
    <submittedName>
        <fullName evidence="1">Uncharacterized protein</fullName>
    </submittedName>
</protein>
<evidence type="ECO:0000313" key="2">
    <source>
        <dbReference type="Proteomes" id="UP000001572"/>
    </source>
</evidence>
<dbReference type="AlphaFoldDB" id="A6TPZ4"/>